<reference evidence="2" key="1">
    <citation type="submission" date="2020-11" db="EMBL/GenBank/DDBJ databases">
        <authorList>
            <consortium name="DOE Joint Genome Institute"/>
            <person name="Ahrendt S."/>
            <person name="Riley R."/>
            <person name="Andreopoulos W."/>
            <person name="Labutti K."/>
            <person name="Pangilinan J."/>
            <person name="Ruiz-Duenas F.J."/>
            <person name="Barrasa J.M."/>
            <person name="Sanchez-Garcia M."/>
            <person name="Camarero S."/>
            <person name="Miyauchi S."/>
            <person name="Serrano A."/>
            <person name="Linde D."/>
            <person name="Babiker R."/>
            <person name="Drula E."/>
            <person name="Ayuso-Fernandez I."/>
            <person name="Pacheco R."/>
            <person name="Padilla G."/>
            <person name="Ferreira P."/>
            <person name="Barriuso J."/>
            <person name="Kellner H."/>
            <person name="Castanera R."/>
            <person name="Alfaro M."/>
            <person name="Ramirez L."/>
            <person name="Pisabarro A.G."/>
            <person name="Kuo A."/>
            <person name="Tritt A."/>
            <person name="Lipzen A."/>
            <person name="He G."/>
            <person name="Yan M."/>
            <person name="Ng V."/>
            <person name="Cullen D."/>
            <person name="Martin F."/>
            <person name="Rosso M.-N."/>
            <person name="Henrissat B."/>
            <person name="Hibbett D."/>
            <person name="Martinez A.T."/>
            <person name="Grigoriev I.V."/>
        </authorList>
    </citation>
    <scope>NUCLEOTIDE SEQUENCE</scope>
    <source>
        <strain evidence="2">AH 40177</strain>
    </source>
</reference>
<accession>A0A9P5PCE3</accession>
<name>A0A9P5PCE3_9AGAR</name>
<evidence type="ECO:0000313" key="2">
    <source>
        <dbReference type="EMBL" id="KAF9060147.1"/>
    </source>
</evidence>
<proteinExistence type="predicted"/>
<gene>
    <name evidence="2" type="ORF">BDP27DRAFT_1430400</name>
</gene>
<comment type="caution">
    <text evidence="2">The sequence shown here is derived from an EMBL/GenBank/DDBJ whole genome shotgun (WGS) entry which is preliminary data.</text>
</comment>
<dbReference type="EMBL" id="JADNRY010000257">
    <property type="protein sequence ID" value="KAF9060147.1"/>
    <property type="molecule type" value="Genomic_DNA"/>
</dbReference>
<sequence length="148" mass="16029">MSSSNAELLAANETATNVAVPSENAGTERANLHHVDSVGKTSKELGAARMSQSHSHTTLVKPDHVEVVVHDAIHFPSGSENHLLPSKPGTKGFYHKAITLKNKRITWVADTYAYRHANSDDVTVIVIHSGVPRWDDAPNIYQASIGTQ</sequence>
<feature type="region of interest" description="Disordered" evidence="1">
    <location>
        <begin position="1"/>
        <end position="28"/>
    </location>
</feature>
<dbReference type="AlphaFoldDB" id="A0A9P5PCE3"/>
<dbReference type="Proteomes" id="UP000772434">
    <property type="component" value="Unassembled WGS sequence"/>
</dbReference>
<protein>
    <submittedName>
        <fullName evidence="2">Uncharacterized protein</fullName>
    </submittedName>
</protein>
<organism evidence="2 3">
    <name type="scientific">Rhodocollybia butyracea</name>
    <dbReference type="NCBI Taxonomy" id="206335"/>
    <lineage>
        <taxon>Eukaryota</taxon>
        <taxon>Fungi</taxon>
        <taxon>Dikarya</taxon>
        <taxon>Basidiomycota</taxon>
        <taxon>Agaricomycotina</taxon>
        <taxon>Agaricomycetes</taxon>
        <taxon>Agaricomycetidae</taxon>
        <taxon>Agaricales</taxon>
        <taxon>Marasmiineae</taxon>
        <taxon>Omphalotaceae</taxon>
        <taxon>Rhodocollybia</taxon>
    </lineage>
</organism>
<keyword evidence="3" id="KW-1185">Reference proteome</keyword>
<evidence type="ECO:0000313" key="3">
    <source>
        <dbReference type="Proteomes" id="UP000772434"/>
    </source>
</evidence>
<evidence type="ECO:0000256" key="1">
    <source>
        <dbReference type="SAM" id="MobiDB-lite"/>
    </source>
</evidence>